<organism evidence="2 3">
    <name type="scientific">Cyphellophora attinorum</name>
    <dbReference type="NCBI Taxonomy" id="1664694"/>
    <lineage>
        <taxon>Eukaryota</taxon>
        <taxon>Fungi</taxon>
        <taxon>Dikarya</taxon>
        <taxon>Ascomycota</taxon>
        <taxon>Pezizomycotina</taxon>
        <taxon>Eurotiomycetes</taxon>
        <taxon>Chaetothyriomycetidae</taxon>
        <taxon>Chaetothyriales</taxon>
        <taxon>Cyphellophoraceae</taxon>
        <taxon>Cyphellophora</taxon>
    </lineage>
</organism>
<dbReference type="SUPFAM" id="SSF53335">
    <property type="entry name" value="S-adenosyl-L-methionine-dependent methyltransferases"/>
    <property type="match status" value="1"/>
</dbReference>
<feature type="region of interest" description="Disordered" evidence="1">
    <location>
        <begin position="564"/>
        <end position="588"/>
    </location>
</feature>
<feature type="region of interest" description="Disordered" evidence="1">
    <location>
        <begin position="181"/>
        <end position="212"/>
    </location>
</feature>
<feature type="compositionally biased region" description="Basic and acidic residues" evidence="1">
    <location>
        <begin position="22"/>
        <end position="34"/>
    </location>
</feature>
<dbReference type="RefSeq" id="XP_017998576.1">
    <property type="nucleotide sequence ID" value="XM_018144208.1"/>
</dbReference>
<comment type="caution">
    <text evidence="2">The sequence shown here is derived from an EMBL/GenBank/DDBJ whole genome shotgun (WGS) entry which is preliminary data.</text>
</comment>
<feature type="compositionally biased region" description="Low complexity" evidence="1">
    <location>
        <begin position="71"/>
        <end position="85"/>
    </location>
</feature>
<dbReference type="GeneID" id="28736088"/>
<feature type="region of interest" description="Disordered" evidence="1">
    <location>
        <begin position="520"/>
        <end position="541"/>
    </location>
</feature>
<dbReference type="STRING" id="1664694.A0A0N1H2E7"/>
<dbReference type="EMBL" id="LFJN01000018">
    <property type="protein sequence ID" value="KPI38613.1"/>
    <property type="molecule type" value="Genomic_DNA"/>
</dbReference>
<feature type="region of interest" description="Disordered" evidence="1">
    <location>
        <begin position="315"/>
        <end position="359"/>
    </location>
</feature>
<feature type="region of interest" description="Disordered" evidence="1">
    <location>
        <begin position="1"/>
        <end position="135"/>
    </location>
</feature>
<evidence type="ECO:0000256" key="1">
    <source>
        <dbReference type="SAM" id="MobiDB-lite"/>
    </source>
</evidence>
<dbReference type="Proteomes" id="UP000038010">
    <property type="component" value="Unassembled WGS sequence"/>
</dbReference>
<dbReference type="Gene3D" id="3.40.50.150">
    <property type="entry name" value="Vaccinia Virus protein VP39"/>
    <property type="match status" value="1"/>
</dbReference>
<feature type="region of interest" description="Disordered" evidence="1">
    <location>
        <begin position="432"/>
        <end position="472"/>
    </location>
</feature>
<proteinExistence type="predicted"/>
<feature type="compositionally biased region" description="Polar residues" evidence="1">
    <location>
        <begin position="117"/>
        <end position="130"/>
    </location>
</feature>
<name>A0A0N1H2E7_9EURO</name>
<dbReference type="VEuPathDB" id="FungiDB:AB675_4094"/>
<keyword evidence="3" id="KW-1185">Reference proteome</keyword>
<reference evidence="2 3" key="1">
    <citation type="submission" date="2015-06" db="EMBL/GenBank/DDBJ databases">
        <title>Draft genome of the ant-associated black yeast Phialophora attae CBS 131958.</title>
        <authorList>
            <person name="Moreno L.F."/>
            <person name="Stielow B.J."/>
            <person name="de Hoog S."/>
            <person name="Vicente V.A."/>
            <person name="Weiss V.A."/>
            <person name="de Vries M."/>
            <person name="Cruz L.M."/>
            <person name="Souza E.M."/>
        </authorList>
    </citation>
    <scope>NUCLEOTIDE SEQUENCE [LARGE SCALE GENOMIC DNA]</scope>
    <source>
        <strain evidence="2 3">CBS 131958</strain>
    </source>
</reference>
<dbReference type="OrthoDB" id="10256176at2759"/>
<evidence type="ECO:0000313" key="3">
    <source>
        <dbReference type="Proteomes" id="UP000038010"/>
    </source>
</evidence>
<dbReference type="AlphaFoldDB" id="A0A0N1H2E7"/>
<evidence type="ECO:0000313" key="2">
    <source>
        <dbReference type="EMBL" id="KPI38613.1"/>
    </source>
</evidence>
<protein>
    <submittedName>
        <fullName evidence="2">Uncharacterized protein</fullName>
    </submittedName>
</protein>
<sequence>MDLLPPATYLSRQARRMSLNTIKEESEGSSKSDSEGSASDRTIVGKPAGWNSQMFVAAPRRSSKLANYVTPSSPTSPISESPCSSAGPGKEAGTRSSYAQSDIGTVFSDESCPSLASDPTTFATESSRNSIARFDQGDRAGNVANQVRDGALSRSTFSVIPTVGARNPAAITRSTSSLASSSPCLAQISAPGTPDSRQLDVVEGQSWGHPESTSAHLEIAIDEDHSIIISPVDNPPTPVGLLSPGMYETLPSAREREWGEMVTKFPGVPKASGQRSDNLVSGPMDRRVELLRTNSVASGSGVMLSKDALQVLQRITEPVSPDRSSSSSQTPGRAGEMRETSEGGSLSRSRSLEDMTPATETSVAKLSDYSFTQLSIPSPGGFFSSLQAGSRQTWCMNRSVSNNSMPTSAVAENFYFNWQPISKITETKLEVVDTSDTEAVPPDQSSTRRPRSPSLSTTEEDADMYGPDPNEPTFAAPAESEYEEAYEEEIRQTAEENLDRTSNWLAAQTTYLSILRETNPANKPEDYAPSPMPAVDDTSPEGLRRSASVAAHIQKTVRFLEAAKASASPISRADTTPGTSPGSDSSGKSPLFYQAFEHFLQQNGTRDAFLHAAARVEAVRAARVATPARHIESIAGRMNSNSAERPKYSGPFSGNPRATGIFERTEASLAYETAEQEQRAMQSIQHSAWQVEALRTTFGGRLFASRVAHERIRNRATLSLKDPACVGVKRHRILDLGGDSNASWGWAAGHEYSNIKVYTVVTKEQAFHQRPAGELKPSGPENHRTVSVPCLWELPFKTNHFDAISARSLHALLKANPVPTSPDIDEWTMTLKECMRILKPGGYLDFIIMDSCIARAGPRGEALSVEFSFDLHRRGYERNPAHTWLRRLKKEGFVGTKRAWMFWPMGRKPACGGSDGEHQGARAFLPAPRPVSEDSTISKIVKQYMDVEAVQGPVGSTQDAADMTGLLGTRMFEEWLLKIRRETGRESMRLLEGIDEVLEEGKANGGGYRVLVGWARKPRNVSMAPTNDRPVRDGLIQDTGLREQVSPVAERDSPLKEEIQIVLDERLGSTKIPLRSSQVGMAR</sequence>
<dbReference type="InterPro" id="IPR029063">
    <property type="entry name" value="SAM-dependent_MTases_sf"/>
</dbReference>
<feature type="compositionally biased region" description="Polar residues" evidence="1">
    <location>
        <begin position="94"/>
        <end position="103"/>
    </location>
</feature>
<accession>A0A0N1H2E7</accession>
<feature type="compositionally biased region" description="Low complexity" evidence="1">
    <location>
        <begin position="574"/>
        <end position="588"/>
    </location>
</feature>
<gene>
    <name evidence="2" type="ORF">AB675_4094</name>
</gene>